<evidence type="ECO:0000313" key="4">
    <source>
        <dbReference type="Proteomes" id="UP001242995"/>
    </source>
</evidence>
<sequence>MNPDELIDKIMTAHEEALRLQSEQLEAVQRRRELIRDAAQRDVSMQAIADALGVDRQRVYQMAK</sequence>
<dbReference type="Proteomes" id="UP001242995">
    <property type="component" value="Unassembled WGS sequence"/>
</dbReference>
<dbReference type="RefSeq" id="WP_306958857.1">
    <property type="nucleotide sequence ID" value="NZ_JAUSRG010000001.1"/>
</dbReference>
<protein>
    <submittedName>
        <fullName evidence="1">AcrR family transcriptional regulator</fullName>
    </submittedName>
</protein>
<name>A0AAW8D9T4_9MICC</name>
<reference evidence="1 3" key="1">
    <citation type="submission" date="2023-07" db="EMBL/GenBank/DDBJ databases">
        <title>Sorghum-associated microbial communities from plants grown in Nebraska, USA.</title>
        <authorList>
            <person name="Schachtman D."/>
        </authorList>
    </citation>
    <scope>NUCLEOTIDE SEQUENCE</scope>
    <source>
        <strain evidence="1">DS1006</strain>
        <strain evidence="2 3">DS1016</strain>
    </source>
</reference>
<evidence type="ECO:0000313" key="3">
    <source>
        <dbReference type="Proteomes" id="UP001230951"/>
    </source>
</evidence>
<accession>A0AAW8D9T4</accession>
<organism evidence="1 4">
    <name type="scientific">Arthrobacter bambusae</name>
    <dbReference type="NCBI Taxonomy" id="1338426"/>
    <lineage>
        <taxon>Bacteria</taxon>
        <taxon>Bacillati</taxon>
        <taxon>Actinomycetota</taxon>
        <taxon>Actinomycetes</taxon>
        <taxon>Micrococcales</taxon>
        <taxon>Micrococcaceae</taxon>
        <taxon>Arthrobacter</taxon>
    </lineage>
</organism>
<evidence type="ECO:0000313" key="1">
    <source>
        <dbReference type="EMBL" id="MDP9903238.1"/>
    </source>
</evidence>
<dbReference type="EMBL" id="JAUSTF010000002">
    <property type="protein sequence ID" value="MDQ0180109.1"/>
    <property type="molecule type" value="Genomic_DNA"/>
</dbReference>
<proteinExistence type="predicted"/>
<comment type="caution">
    <text evidence="1">The sequence shown here is derived from an EMBL/GenBank/DDBJ whole genome shotgun (WGS) entry which is preliminary data.</text>
</comment>
<gene>
    <name evidence="1" type="ORF">J2S90_000178</name>
    <name evidence="2" type="ORF">J2S93_001525</name>
</gene>
<dbReference type="EMBL" id="JAUSRG010000001">
    <property type="protein sequence ID" value="MDP9903238.1"/>
    <property type="molecule type" value="Genomic_DNA"/>
</dbReference>
<keyword evidence="3" id="KW-1185">Reference proteome</keyword>
<dbReference type="Proteomes" id="UP001230951">
    <property type="component" value="Unassembled WGS sequence"/>
</dbReference>
<evidence type="ECO:0000313" key="2">
    <source>
        <dbReference type="EMBL" id="MDQ0180109.1"/>
    </source>
</evidence>
<dbReference type="AlphaFoldDB" id="A0AAW8D9T4"/>